<dbReference type="PANTHER" id="PTHR11091">
    <property type="entry name" value="OXIDOREDUCTASE-RELATED"/>
    <property type="match status" value="1"/>
</dbReference>
<name>A0ABY4Y0U3_BACVA</name>
<dbReference type="InterPro" id="IPR003767">
    <property type="entry name" value="Malate/L-lactate_DH-like"/>
</dbReference>
<accession>A0ABY4Y0U3</accession>
<dbReference type="Proteomes" id="UP001057348">
    <property type="component" value="Chromosome"/>
</dbReference>
<dbReference type="Pfam" id="PF02615">
    <property type="entry name" value="Ldh_2"/>
    <property type="match status" value="1"/>
</dbReference>
<dbReference type="Gene3D" id="1.10.1530.10">
    <property type="match status" value="1"/>
</dbReference>
<evidence type="ECO:0000256" key="2">
    <source>
        <dbReference type="ARBA" id="ARBA00023002"/>
    </source>
</evidence>
<dbReference type="SUPFAM" id="SSF89733">
    <property type="entry name" value="L-sulfolactate dehydrogenase-like"/>
    <property type="match status" value="1"/>
</dbReference>
<dbReference type="InterPro" id="IPR043144">
    <property type="entry name" value="Mal/L-sulf/L-lact_DH-like_ah"/>
</dbReference>
<proteinExistence type="inferred from homology"/>
<protein>
    <submittedName>
        <fullName evidence="3">Ldh family oxidoreductase</fullName>
    </submittedName>
</protein>
<evidence type="ECO:0000313" key="4">
    <source>
        <dbReference type="Proteomes" id="UP001057348"/>
    </source>
</evidence>
<comment type="similarity">
    <text evidence="1">Belongs to the LDH2/MDH2 oxidoreductase family.</text>
</comment>
<dbReference type="EMBL" id="CP092751">
    <property type="protein sequence ID" value="USP96235.1"/>
    <property type="molecule type" value="Genomic_DNA"/>
</dbReference>
<sequence length="367" mass="39625">MNFYTFKEDQLSEFVKNTFIHHGLRDDHAETAAAVLAYADLNGFSTHGIANLEKIYLTKIQNGDMNPKAEVRHVIDHQAISVLDAQHGIGLVVGDTAMKIAIEKAKTFGVGMVTVRNSSHFGSAGYYSHKTLQENMLGFSMTNLGSQGVAPPMGGTVNMLGTNPISVSAPSQELPPFLLDMSTTVAATGKIKEAARQGRSIPEGWLVNKEGQTTTNPHDYINGQGFIQYLGGRPEMGGNKGYGLALLVDILCGLLSGADIGPHSGVLSNKGSGENDYNVGHFFMAINIDAFVPVSQFKHRMEQMLSTLMACPTTQTAEQVIYPGYLEGVKKKENITVDEVVFSSLSNLAKQTGISIPKYTQDSKVYS</sequence>
<dbReference type="RefSeq" id="WP_253268920.1">
    <property type="nucleotide sequence ID" value="NZ_CP092751.1"/>
</dbReference>
<gene>
    <name evidence="3" type="ORF">MKF32_03930</name>
</gene>
<dbReference type="InterPro" id="IPR036111">
    <property type="entry name" value="Mal/L-sulfo/L-lacto_DH-like_sf"/>
</dbReference>
<reference evidence="3" key="1">
    <citation type="submission" date="2022-02" db="EMBL/GenBank/DDBJ databases">
        <title>Draft Genome Sequence of Bacillus vallismortis Strain BL01, Isolated from Artemisia lerchiana Web. Roots.</title>
        <authorList>
            <person name="Chebotar V.K."/>
            <person name="Gancheva M.S."/>
            <person name="Chizhevskaya E.P."/>
            <person name="Komarova O.V."/>
            <person name="Baganova M.E."/>
            <person name="Zaplatkin A.N."/>
            <person name="Pishchik V.N."/>
        </authorList>
    </citation>
    <scope>NUCLEOTIDE SEQUENCE</scope>
    <source>
        <strain evidence="3">BL01</strain>
    </source>
</reference>
<keyword evidence="4" id="KW-1185">Reference proteome</keyword>
<dbReference type="InterPro" id="IPR043143">
    <property type="entry name" value="Mal/L-sulf/L-lact_DH-like_NADP"/>
</dbReference>
<evidence type="ECO:0000256" key="1">
    <source>
        <dbReference type="ARBA" id="ARBA00006056"/>
    </source>
</evidence>
<dbReference type="Gene3D" id="3.30.1370.60">
    <property type="entry name" value="Hypothetical oxidoreductase yiak, domain 2"/>
    <property type="match status" value="1"/>
</dbReference>
<evidence type="ECO:0000313" key="3">
    <source>
        <dbReference type="EMBL" id="USP96235.1"/>
    </source>
</evidence>
<dbReference type="PANTHER" id="PTHR11091:SF0">
    <property type="entry name" value="MALATE DEHYDROGENASE"/>
    <property type="match status" value="1"/>
</dbReference>
<keyword evidence="2" id="KW-0560">Oxidoreductase</keyword>
<organism evidence="3 4">
    <name type="scientific">Bacillus vallismortis</name>
    <dbReference type="NCBI Taxonomy" id="72361"/>
    <lineage>
        <taxon>Bacteria</taxon>
        <taxon>Bacillati</taxon>
        <taxon>Bacillota</taxon>
        <taxon>Bacilli</taxon>
        <taxon>Bacillales</taxon>
        <taxon>Bacillaceae</taxon>
        <taxon>Bacillus</taxon>
    </lineage>
</organism>